<reference evidence="1" key="1">
    <citation type="submission" date="2021-02" db="EMBL/GenBank/DDBJ databases">
        <authorList>
            <person name="Nowell W R."/>
        </authorList>
    </citation>
    <scope>NUCLEOTIDE SEQUENCE</scope>
</reference>
<gene>
    <name evidence="1" type="ORF">GIL414_LOCUS85391</name>
</gene>
<dbReference type="AlphaFoldDB" id="A0A8S3K237"/>
<accession>A0A8S3K237</accession>
<evidence type="ECO:0000313" key="1">
    <source>
        <dbReference type="EMBL" id="CAF5223063.1"/>
    </source>
</evidence>
<dbReference type="Proteomes" id="UP000681720">
    <property type="component" value="Unassembled WGS sequence"/>
</dbReference>
<organism evidence="1 2">
    <name type="scientific">Rotaria magnacalcarata</name>
    <dbReference type="NCBI Taxonomy" id="392030"/>
    <lineage>
        <taxon>Eukaryota</taxon>
        <taxon>Metazoa</taxon>
        <taxon>Spiralia</taxon>
        <taxon>Gnathifera</taxon>
        <taxon>Rotifera</taxon>
        <taxon>Eurotatoria</taxon>
        <taxon>Bdelloidea</taxon>
        <taxon>Philodinida</taxon>
        <taxon>Philodinidae</taxon>
        <taxon>Rotaria</taxon>
    </lineage>
</organism>
<name>A0A8S3K237_9BILA</name>
<comment type="caution">
    <text evidence="1">The sequence shown here is derived from an EMBL/GenBank/DDBJ whole genome shotgun (WGS) entry which is preliminary data.</text>
</comment>
<proteinExistence type="predicted"/>
<feature type="non-terminal residue" evidence="1">
    <location>
        <position position="1"/>
    </location>
</feature>
<protein>
    <submittedName>
        <fullName evidence="1">Uncharacterized protein</fullName>
    </submittedName>
</protein>
<dbReference type="EMBL" id="CAJOBJ010370234">
    <property type="protein sequence ID" value="CAF5223063.1"/>
    <property type="molecule type" value="Genomic_DNA"/>
</dbReference>
<sequence>FHILAGKAVNDTLRTSLSSRDTQVEMVRQETAGYECFSGEIMESGSH</sequence>
<evidence type="ECO:0000313" key="2">
    <source>
        <dbReference type="Proteomes" id="UP000681720"/>
    </source>
</evidence>